<dbReference type="EMBL" id="BAABKG010000001">
    <property type="protein sequence ID" value="GAA5141347.1"/>
    <property type="molecule type" value="Genomic_DNA"/>
</dbReference>
<protein>
    <submittedName>
        <fullName evidence="2">Uncharacterized protein</fullName>
    </submittedName>
</protein>
<accession>A0ABP9P5W2</accession>
<keyword evidence="3" id="KW-1185">Reference proteome</keyword>
<evidence type="ECO:0000313" key="2">
    <source>
        <dbReference type="EMBL" id="GAA5141347.1"/>
    </source>
</evidence>
<dbReference type="RefSeq" id="WP_345453715.1">
    <property type="nucleotide sequence ID" value="NZ_BAABKG010000001.1"/>
</dbReference>
<feature type="region of interest" description="Disordered" evidence="1">
    <location>
        <begin position="13"/>
        <end position="53"/>
    </location>
</feature>
<name>A0ABP9P5W2_9ACTN</name>
<dbReference type="Proteomes" id="UP001500221">
    <property type="component" value="Unassembled WGS sequence"/>
</dbReference>
<organism evidence="2 3">
    <name type="scientific">Nocardioides marinquilinus</name>
    <dbReference type="NCBI Taxonomy" id="1210400"/>
    <lineage>
        <taxon>Bacteria</taxon>
        <taxon>Bacillati</taxon>
        <taxon>Actinomycetota</taxon>
        <taxon>Actinomycetes</taxon>
        <taxon>Propionibacteriales</taxon>
        <taxon>Nocardioidaceae</taxon>
        <taxon>Nocardioides</taxon>
    </lineage>
</organism>
<evidence type="ECO:0000313" key="3">
    <source>
        <dbReference type="Proteomes" id="UP001500221"/>
    </source>
</evidence>
<sequence>MIDPAELHAYELRRCHTQPTPLDRVQGEAPRPGRARRRRRVGRGRRVSDRLDG</sequence>
<reference evidence="3" key="1">
    <citation type="journal article" date="2019" name="Int. J. Syst. Evol. Microbiol.">
        <title>The Global Catalogue of Microorganisms (GCM) 10K type strain sequencing project: providing services to taxonomists for standard genome sequencing and annotation.</title>
        <authorList>
            <consortium name="The Broad Institute Genomics Platform"/>
            <consortium name="The Broad Institute Genome Sequencing Center for Infectious Disease"/>
            <person name="Wu L."/>
            <person name="Ma J."/>
        </authorList>
    </citation>
    <scope>NUCLEOTIDE SEQUENCE [LARGE SCALE GENOMIC DNA]</scope>
    <source>
        <strain evidence="3">JCM 18459</strain>
    </source>
</reference>
<evidence type="ECO:0000256" key="1">
    <source>
        <dbReference type="SAM" id="MobiDB-lite"/>
    </source>
</evidence>
<comment type="caution">
    <text evidence="2">The sequence shown here is derived from an EMBL/GenBank/DDBJ whole genome shotgun (WGS) entry which is preliminary data.</text>
</comment>
<proteinExistence type="predicted"/>
<gene>
    <name evidence="2" type="ORF">GCM10023340_02920</name>
</gene>
<feature type="compositionally biased region" description="Basic residues" evidence="1">
    <location>
        <begin position="33"/>
        <end position="45"/>
    </location>
</feature>